<dbReference type="PROSITE" id="PS51987">
    <property type="entry name" value="GS_CATALYTIC"/>
    <property type="match status" value="1"/>
</dbReference>
<dbReference type="Pfam" id="PF00120">
    <property type="entry name" value="Gln-synt_C"/>
    <property type="match status" value="1"/>
</dbReference>
<dbReference type="InterPro" id="IPR036651">
    <property type="entry name" value="Gln_synt_N_sf"/>
</dbReference>
<dbReference type="Pfam" id="PF16952">
    <property type="entry name" value="Gln-synt_N_2"/>
    <property type="match status" value="1"/>
</dbReference>
<evidence type="ECO:0000256" key="3">
    <source>
        <dbReference type="ARBA" id="ARBA00022741"/>
    </source>
</evidence>
<dbReference type="Gene3D" id="3.10.20.70">
    <property type="entry name" value="Glutamine synthetase, N-terminal domain"/>
    <property type="match status" value="1"/>
</dbReference>
<proteinExistence type="inferred from homology"/>
<name>A0A1I6UUJ2_9PSEU</name>
<keyword evidence="10" id="KW-1185">Reference proteome</keyword>
<dbReference type="Gene3D" id="3.30.590.10">
    <property type="entry name" value="Glutamine synthetase/guanido kinase, catalytic domain"/>
    <property type="match status" value="1"/>
</dbReference>
<evidence type="ECO:0000259" key="8">
    <source>
        <dbReference type="PROSITE" id="PS51987"/>
    </source>
</evidence>
<keyword evidence="2" id="KW-0436">Ligase</keyword>
<dbReference type="SUPFAM" id="SSF54368">
    <property type="entry name" value="Glutamine synthetase, N-terminal domain"/>
    <property type="match status" value="1"/>
</dbReference>
<dbReference type="PANTHER" id="PTHR43785">
    <property type="entry name" value="GAMMA-GLUTAMYLPUTRESCINE SYNTHETASE"/>
    <property type="match status" value="1"/>
</dbReference>
<feature type="domain" description="GS beta-grasp" evidence="7">
    <location>
        <begin position="24"/>
        <end position="116"/>
    </location>
</feature>
<organism evidence="9 10">
    <name type="scientific">Saccharopolyspora flava</name>
    <dbReference type="NCBI Taxonomy" id="95161"/>
    <lineage>
        <taxon>Bacteria</taxon>
        <taxon>Bacillati</taxon>
        <taxon>Actinomycetota</taxon>
        <taxon>Actinomycetes</taxon>
        <taxon>Pseudonocardiales</taxon>
        <taxon>Pseudonocardiaceae</taxon>
        <taxon>Saccharopolyspora</taxon>
    </lineage>
</organism>
<dbReference type="InterPro" id="IPR014746">
    <property type="entry name" value="Gln_synth/guanido_kin_cat_dom"/>
</dbReference>
<evidence type="ECO:0000259" key="7">
    <source>
        <dbReference type="PROSITE" id="PS51986"/>
    </source>
</evidence>
<dbReference type="PANTHER" id="PTHR43785:SF12">
    <property type="entry name" value="TYPE-1 GLUTAMINE SYNTHETASE 2"/>
    <property type="match status" value="1"/>
</dbReference>
<keyword evidence="4" id="KW-0067">ATP-binding</keyword>
<evidence type="ECO:0000256" key="5">
    <source>
        <dbReference type="PROSITE-ProRule" id="PRU01330"/>
    </source>
</evidence>
<dbReference type="EMBL" id="FOZX01000013">
    <property type="protein sequence ID" value="SFT05037.1"/>
    <property type="molecule type" value="Genomic_DNA"/>
</dbReference>
<dbReference type="GO" id="GO:0004356">
    <property type="term" value="F:glutamine synthetase activity"/>
    <property type="evidence" value="ECO:0007669"/>
    <property type="project" value="InterPro"/>
</dbReference>
<feature type="domain" description="GS catalytic" evidence="8">
    <location>
        <begin position="123"/>
        <end position="459"/>
    </location>
</feature>
<dbReference type="InterPro" id="IPR008147">
    <property type="entry name" value="Gln_synt_N"/>
</dbReference>
<reference evidence="10" key="1">
    <citation type="submission" date="2016-10" db="EMBL/GenBank/DDBJ databases">
        <authorList>
            <person name="Varghese N."/>
            <person name="Submissions S."/>
        </authorList>
    </citation>
    <scope>NUCLEOTIDE SEQUENCE [LARGE SCALE GENOMIC DNA]</scope>
    <source>
        <strain evidence="10">DSM 44771</strain>
    </source>
</reference>
<gene>
    <name evidence="9" type="ORF">SAMN05660874_05270</name>
</gene>
<dbReference type="SMART" id="SM01230">
    <property type="entry name" value="Gln-synt_C"/>
    <property type="match status" value="1"/>
</dbReference>
<protein>
    <submittedName>
        <fullName evidence="9">L-glutamine synthetase</fullName>
    </submittedName>
</protein>
<dbReference type="Proteomes" id="UP000198852">
    <property type="component" value="Unassembled WGS sequence"/>
</dbReference>
<dbReference type="OrthoDB" id="3277468at2"/>
<evidence type="ECO:0000313" key="10">
    <source>
        <dbReference type="Proteomes" id="UP000198852"/>
    </source>
</evidence>
<sequence>MSGDRIPAAEPAELVPASARLRAEGVELVELSFVDNAGIVRVKTAPLDRLPDIARHGLGASPCFETFTFDDMMLRGTHLGGPDGDLRLVPDIARLTRLVAMPGWAWAPADKFTQDGPRFVACQRAFAARQVAAAASAGLTISAAFEHEWVLAEPGLDEFVPAISGSGYGQVRLEALADYGLALVRTLREQGLDVLQFHPEYALGQAELSVAAKDPVGAADDAVLTRHTVRAVTRRHGWRASFAPCLVPDGAGSGAHLHLSAHDSRGNLFAHGSGRHGLQPVGEAFLAGVLRELPALVAIGAGNPASFLRLGPSRWAGIWQAWGHETREAALRLITGTEGTRSWAANAEIKCFDATANPYLVVGAVIAAGLAGVREELSLPGEITGDPALLTDTARAEAGVERLPTGPAEAADALAASEVLAEALEPELHDALLTVRRGEAERFAEATPGELAAATRWTW</sequence>
<evidence type="ECO:0000256" key="4">
    <source>
        <dbReference type="ARBA" id="ARBA00022840"/>
    </source>
</evidence>
<dbReference type="PROSITE" id="PS51986">
    <property type="entry name" value="GS_BETA_GRASP"/>
    <property type="match status" value="1"/>
</dbReference>
<evidence type="ECO:0000313" key="9">
    <source>
        <dbReference type="EMBL" id="SFT05037.1"/>
    </source>
</evidence>
<evidence type="ECO:0000256" key="1">
    <source>
        <dbReference type="ARBA" id="ARBA00009897"/>
    </source>
</evidence>
<dbReference type="InterPro" id="IPR008146">
    <property type="entry name" value="Gln_synth_cat_dom"/>
</dbReference>
<dbReference type="GO" id="GO:0005524">
    <property type="term" value="F:ATP binding"/>
    <property type="evidence" value="ECO:0007669"/>
    <property type="project" value="UniProtKB-KW"/>
</dbReference>
<dbReference type="AlphaFoldDB" id="A0A1I6UUJ2"/>
<evidence type="ECO:0000256" key="6">
    <source>
        <dbReference type="RuleBase" id="RU000384"/>
    </source>
</evidence>
<dbReference type="SUPFAM" id="SSF55931">
    <property type="entry name" value="Glutamine synthetase/guanido kinase"/>
    <property type="match status" value="1"/>
</dbReference>
<keyword evidence="3" id="KW-0547">Nucleotide-binding</keyword>
<dbReference type="GO" id="GO:0006542">
    <property type="term" value="P:glutamine biosynthetic process"/>
    <property type="evidence" value="ECO:0007669"/>
    <property type="project" value="InterPro"/>
</dbReference>
<evidence type="ECO:0000256" key="2">
    <source>
        <dbReference type="ARBA" id="ARBA00022598"/>
    </source>
</evidence>
<accession>A0A1I6UUJ2</accession>
<dbReference type="STRING" id="95161.SAMN05660874_05270"/>
<dbReference type="RefSeq" id="WP_093423322.1">
    <property type="nucleotide sequence ID" value="NZ_FOZX01000013.1"/>
</dbReference>
<comment type="similarity">
    <text evidence="1 5 6">Belongs to the glutamine synthetase family.</text>
</comment>